<name>A0A0W8F4C3_9ZZZZ</name>
<gene>
    <name evidence="1" type="ORF">ASZ90_014599</name>
</gene>
<organism evidence="1">
    <name type="scientific">hydrocarbon metagenome</name>
    <dbReference type="NCBI Taxonomy" id="938273"/>
    <lineage>
        <taxon>unclassified sequences</taxon>
        <taxon>metagenomes</taxon>
        <taxon>ecological metagenomes</taxon>
    </lineage>
</organism>
<comment type="caution">
    <text evidence="1">The sequence shown here is derived from an EMBL/GenBank/DDBJ whole genome shotgun (WGS) entry which is preliminary data.</text>
</comment>
<dbReference type="AlphaFoldDB" id="A0A0W8F4C3"/>
<sequence>MHDHDIHQSGYIVGVIPRDQGSDATTYPLPIISGELVENLQ</sequence>
<proteinExistence type="predicted"/>
<dbReference type="EMBL" id="LNQE01001536">
    <property type="protein sequence ID" value="KUG15732.1"/>
    <property type="molecule type" value="Genomic_DNA"/>
</dbReference>
<accession>A0A0W8F4C3</accession>
<evidence type="ECO:0000313" key="1">
    <source>
        <dbReference type="EMBL" id="KUG15732.1"/>
    </source>
</evidence>
<reference evidence="1" key="1">
    <citation type="journal article" date="2015" name="Proc. Natl. Acad. Sci. U.S.A.">
        <title>Networks of energetic and metabolic interactions define dynamics in microbial communities.</title>
        <authorList>
            <person name="Embree M."/>
            <person name="Liu J.K."/>
            <person name="Al-Bassam M.M."/>
            <person name="Zengler K."/>
        </authorList>
    </citation>
    <scope>NUCLEOTIDE SEQUENCE</scope>
</reference>
<protein>
    <submittedName>
        <fullName evidence="1">Uncharacterized protein</fullName>
    </submittedName>
</protein>